<feature type="transmembrane region" description="Helical" evidence="4">
    <location>
        <begin position="302"/>
        <end position="322"/>
    </location>
</feature>
<evidence type="ECO:0000259" key="5">
    <source>
        <dbReference type="PROSITE" id="PS50850"/>
    </source>
</evidence>
<feature type="transmembrane region" description="Helical" evidence="4">
    <location>
        <begin position="132"/>
        <end position="151"/>
    </location>
</feature>
<evidence type="ECO:0000313" key="6">
    <source>
        <dbReference type="EMBL" id="UUX49845.1"/>
    </source>
</evidence>
<accession>A0A9J7AWN1</accession>
<dbReference type="GO" id="GO:0022857">
    <property type="term" value="F:transmembrane transporter activity"/>
    <property type="evidence" value="ECO:0007669"/>
    <property type="project" value="InterPro"/>
</dbReference>
<sequence>MTRKWRNVALLTLCEVLAMTLWFSGSAIIPGLRAEMVLSDAQAAAMASAVSFGFVAGTLVSAVLTLADRVHPQRLFMISALAAAGANLATFAIDPAGPWMPVLRFVVGACMAGIYPVGMIMMSSWTAKDRGLLVGILVAALTLGSGAPHLIDIFGGLDWRFTIAASSALAAAGGLLVLLFEHGRPFNRAARFKPAQMLQAWTDPSLRYASFGYFGHMVELYAVWAWIALFLASSLSLRPDGDGTGELAKLLAFTMIGSGAAGSILGGLLADRIGRTRLTMACMTVSGFCCLVAGFVYGMPVWVLVLLCVVWGISIIADSAQFSASVIELAPPDYAGTMVTTQTCIGFTLTVGTIHAVPWFVDLFGWEGAFVPLAAGPFLGVLAMAKLRALPQSRLLAHGRR</sequence>
<dbReference type="Pfam" id="PF07690">
    <property type="entry name" value="MFS_1"/>
    <property type="match status" value="1"/>
</dbReference>
<keyword evidence="1 4" id="KW-0812">Transmembrane</keyword>
<dbReference type="Proteomes" id="UP001060336">
    <property type="component" value="Chromosome"/>
</dbReference>
<dbReference type="PANTHER" id="PTHR23521:SF3">
    <property type="entry name" value="MFS TRANSPORTER"/>
    <property type="match status" value="1"/>
</dbReference>
<dbReference type="PANTHER" id="PTHR23521">
    <property type="entry name" value="TRANSPORTER MFS SUPERFAMILY"/>
    <property type="match status" value="1"/>
</dbReference>
<feature type="transmembrane region" description="Helical" evidence="4">
    <location>
        <begin position="43"/>
        <end position="67"/>
    </location>
</feature>
<feature type="domain" description="Major facilitator superfamily (MFS) profile" evidence="5">
    <location>
        <begin position="205"/>
        <end position="401"/>
    </location>
</feature>
<feature type="transmembrane region" description="Helical" evidence="4">
    <location>
        <begin position="220"/>
        <end position="238"/>
    </location>
</feature>
<dbReference type="KEGG" id="naci:NUH88_20930"/>
<dbReference type="InterPro" id="IPR036259">
    <property type="entry name" value="MFS_trans_sf"/>
</dbReference>
<evidence type="ECO:0000313" key="7">
    <source>
        <dbReference type="Proteomes" id="UP001060336"/>
    </source>
</evidence>
<keyword evidence="3 4" id="KW-0472">Membrane</keyword>
<dbReference type="InterPro" id="IPR020846">
    <property type="entry name" value="MFS_dom"/>
</dbReference>
<feature type="transmembrane region" description="Helical" evidence="4">
    <location>
        <begin position="250"/>
        <end position="270"/>
    </location>
</feature>
<dbReference type="Gene3D" id="1.20.1250.20">
    <property type="entry name" value="MFS general substrate transporter like domains"/>
    <property type="match status" value="2"/>
</dbReference>
<gene>
    <name evidence="6" type="ORF">NUH88_20930</name>
</gene>
<feature type="transmembrane region" description="Helical" evidence="4">
    <location>
        <begin position="163"/>
        <end position="180"/>
    </location>
</feature>
<evidence type="ECO:0000256" key="4">
    <source>
        <dbReference type="SAM" id="Phobius"/>
    </source>
</evidence>
<dbReference type="PROSITE" id="PS50850">
    <property type="entry name" value="MFS"/>
    <property type="match status" value="1"/>
</dbReference>
<evidence type="ECO:0000256" key="2">
    <source>
        <dbReference type="ARBA" id="ARBA00022989"/>
    </source>
</evidence>
<dbReference type="RefSeq" id="WP_257768719.1">
    <property type="nucleotide sequence ID" value="NZ_CP102480.1"/>
</dbReference>
<feature type="transmembrane region" description="Helical" evidence="4">
    <location>
        <begin position="363"/>
        <end position="385"/>
    </location>
</feature>
<reference evidence="6" key="1">
    <citation type="submission" date="2022-08" db="EMBL/GenBank/DDBJ databases">
        <title>Nisaea acidiphila sp. nov., isolated from a marine algal debris and emended description of the genus Nisaea Urios et al. 2008.</title>
        <authorList>
            <person name="Kwon K."/>
        </authorList>
    </citation>
    <scope>NUCLEOTIDE SEQUENCE</scope>
    <source>
        <strain evidence="6">MEBiC11861</strain>
    </source>
</reference>
<protein>
    <submittedName>
        <fullName evidence="6">MFS transporter</fullName>
    </submittedName>
</protein>
<organism evidence="6 7">
    <name type="scientific">Nisaea acidiphila</name>
    <dbReference type="NCBI Taxonomy" id="1862145"/>
    <lineage>
        <taxon>Bacteria</taxon>
        <taxon>Pseudomonadati</taxon>
        <taxon>Pseudomonadota</taxon>
        <taxon>Alphaproteobacteria</taxon>
        <taxon>Rhodospirillales</taxon>
        <taxon>Thalassobaculaceae</taxon>
        <taxon>Nisaea</taxon>
    </lineage>
</organism>
<dbReference type="InterPro" id="IPR011701">
    <property type="entry name" value="MFS"/>
</dbReference>
<proteinExistence type="predicted"/>
<dbReference type="AlphaFoldDB" id="A0A9J7AWN1"/>
<keyword evidence="7" id="KW-1185">Reference proteome</keyword>
<name>A0A9J7AWN1_9PROT</name>
<dbReference type="GO" id="GO:0005886">
    <property type="term" value="C:plasma membrane"/>
    <property type="evidence" value="ECO:0007669"/>
    <property type="project" value="TreeGrafter"/>
</dbReference>
<feature type="transmembrane region" description="Helical" evidence="4">
    <location>
        <begin position="99"/>
        <end position="120"/>
    </location>
</feature>
<dbReference type="SUPFAM" id="SSF103473">
    <property type="entry name" value="MFS general substrate transporter"/>
    <property type="match status" value="1"/>
</dbReference>
<evidence type="ECO:0000256" key="3">
    <source>
        <dbReference type="ARBA" id="ARBA00023136"/>
    </source>
</evidence>
<keyword evidence="2 4" id="KW-1133">Transmembrane helix</keyword>
<dbReference type="EMBL" id="CP102480">
    <property type="protein sequence ID" value="UUX49845.1"/>
    <property type="molecule type" value="Genomic_DNA"/>
</dbReference>
<evidence type="ECO:0000256" key="1">
    <source>
        <dbReference type="ARBA" id="ARBA00022692"/>
    </source>
</evidence>
<feature type="transmembrane region" description="Helical" evidence="4">
    <location>
        <begin position="74"/>
        <end position="93"/>
    </location>
</feature>